<accession>A0A9P5YZN5</accession>
<gene>
    <name evidence="1" type="ORF">BDN70DRAFT_879703</name>
</gene>
<protein>
    <recommendedName>
        <fullName evidence="3">Thioesterase domain-containing protein</fullName>
    </recommendedName>
</protein>
<evidence type="ECO:0000313" key="2">
    <source>
        <dbReference type="Proteomes" id="UP000807469"/>
    </source>
</evidence>
<name>A0A9P5YZN5_9AGAR</name>
<dbReference type="Gene3D" id="3.10.129.10">
    <property type="entry name" value="Hotdog Thioesterase"/>
    <property type="match status" value="1"/>
</dbReference>
<dbReference type="InterPro" id="IPR029069">
    <property type="entry name" value="HotDog_dom_sf"/>
</dbReference>
<dbReference type="SUPFAM" id="SSF54637">
    <property type="entry name" value="Thioesterase/thiol ester dehydrase-isomerase"/>
    <property type="match status" value="1"/>
</dbReference>
<keyword evidence="2" id="KW-1185">Reference proteome</keyword>
<evidence type="ECO:0000313" key="1">
    <source>
        <dbReference type="EMBL" id="KAF9478683.1"/>
    </source>
</evidence>
<dbReference type="CDD" id="cd03443">
    <property type="entry name" value="PaaI_thioesterase"/>
    <property type="match status" value="1"/>
</dbReference>
<dbReference type="AlphaFoldDB" id="A0A9P5YZN5"/>
<proteinExistence type="predicted"/>
<reference evidence="1" key="1">
    <citation type="submission" date="2020-11" db="EMBL/GenBank/DDBJ databases">
        <authorList>
            <consortium name="DOE Joint Genome Institute"/>
            <person name="Ahrendt S."/>
            <person name="Riley R."/>
            <person name="Andreopoulos W."/>
            <person name="Labutti K."/>
            <person name="Pangilinan J."/>
            <person name="Ruiz-Duenas F.J."/>
            <person name="Barrasa J.M."/>
            <person name="Sanchez-Garcia M."/>
            <person name="Camarero S."/>
            <person name="Miyauchi S."/>
            <person name="Serrano A."/>
            <person name="Linde D."/>
            <person name="Babiker R."/>
            <person name="Drula E."/>
            <person name="Ayuso-Fernandez I."/>
            <person name="Pacheco R."/>
            <person name="Padilla G."/>
            <person name="Ferreira P."/>
            <person name="Barriuso J."/>
            <person name="Kellner H."/>
            <person name="Castanera R."/>
            <person name="Alfaro M."/>
            <person name="Ramirez L."/>
            <person name="Pisabarro A.G."/>
            <person name="Kuo A."/>
            <person name="Tritt A."/>
            <person name="Lipzen A."/>
            <person name="He G."/>
            <person name="Yan M."/>
            <person name="Ng V."/>
            <person name="Cullen D."/>
            <person name="Martin F."/>
            <person name="Rosso M.-N."/>
            <person name="Henrissat B."/>
            <person name="Hibbett D."/>
            <person name="Martinez A.T."/>
            <person name="Grigoriev I.V."/>
        </authorList>
    </citation>
    <scope>NUCLEOTIDE SEQUENCE</scope>
    <source>
        <strain evidence="1">CIRM-BRFM 674</strain>
    </source>
</reference>
<organism evidence="1 2">
    <name type="scientific">Pholiota conissans</name>
    <dbReference type="NCBI Taxonomy" id="109636"/>
    <lineage>
        <taxon>Eukaryota</taxon>
        <taxon>Fungi</taxon>
        <taxon>Dikarya</taxon>
        <taxon>Basidiomycota</taxon>
        <taxon>Agaricomycotina</taxon>
        <taxon>Agaricomycetes</taxon>
        <taxon>Agaricomycetidae</taxon>
        <taxon>Agaricales</taxon>
        <taxon>Agaricineae</taxon>
        <taxon>Strophariaceae</taxon>
        <taxon>Pholiota</taxon>
    </lineage>
</organism>
<dbReference type="EMBL" id="MU155229">
    <property type="protein sequence ID" value="KAF9478683.1"/>
    <property type="molecule type" value="Genomic_DNA"/>
</dbReference>
<dbReference type="OrthoDB" id="2831072at2759"/>
<sequence length="189" mass="20925">MFSALDNKWTENARHLDVSSIAGNISKEDKQRCLGIFQYFIGNSAEQVYGSQVGERLKAVEMNVRGEGSMSTAQVVFEVTVEQDMCNGFNIMHGGCAAYIIDPCSVASLVILGMKLGIDAVGFSQSMHLIWHSPVKRRVIIGAKIRIVATSMSAQGRVKTARCEIWDKDILCVSAIHSTMKRNRRLTRL</sequence>
<evidence type="ECO:0008006" key="3">
    <source>
        <dbReference type="Google" id="ProtNLM"/>
    </source>
</evidence>
<comment type="caution">
    <text evidence="1">The sequence shown here is derived from an EMBL/GenBank/DDBJ whole genome shotgun (WGS) entry which is preliminary data.</text>
</comment>
<dbReference type="Proteomes" id="UP000807469">
    <property type="component" value="Unassembled WGS sequence"/>
</dbReference>